<keyword evidence="4" id="KW-1185">Reference proteome</keyword>
<dbReference type="SUPFAM" id="SSF49899">
    <property type="entry name" value="Concanavalin A-like lectins/glucanases"/>
    <property type="match status" value="1"/>
</dbReference>
<evidence type="ECO:0000313" key="4">
    <source>
        <dbReference type="Proteomes" id="UP000007350"/>
    </source>
</evidence>
<dbReference type="EMBL" id="AHKC01019057">
    <property type="protein sequence ID" value="EKF27115.1"/>
    <property type="molecule type" value="Genomic_DNA"/>
</dbReference>
<reference evidence="3 4" key="1">
    <citation type="journal article" date="2012" name="BMC Genomics">
        <title>Comparative genomic analysis of human infective Trypanosoma cruzi lineages with the bat-restricted subspecies T. cruzi marinkellei.</title>
        <authorList>
            <person name="Franzen O."/>
            <person name="Talavera-Lopez C."/>
            <person name="Ochaya S."/>
            <person name="Butler C.E."/>
            <person name="Messenger L.A."/>
            <person name="Lewis M.D."/>
            <person name="Llewellyn M.S."/>
            <person name="Marinkelle C.J."/>
            <person name="Tyler K.M."/>
            <person name="Miles M.A."/>
            <person name="Andersson B."/>
        </authorList>
    </citation>
    <scope>NUCLEOTIDE SEQUENCE [LARGE SCALE GENOMIC DNA]</scope>
    <source>
        <strain evidence="3 4">B7</strain>
    </source>
</reference>
<dbReference type="Gene3D" id="2.60.120.200">
    <property type="match status" value="1"/>
</dbReference>
<feature type="non-terminal residue" evidence="3">
    <location>
        <position position="144"/>
    </location>
</feature>
<organism evidence="3 4">
    <name type="scientific">Trypanosoma cruzi marinkellei</name>
    <dbReference type="NCBI Taxonomy" id="85056"/>
    <lineage>
        <taxon>Eukaryota</taxon>
        <taxon>Discoba</taxon>
        <taxon>Euglenozoa</taxon>
        <taxon>Kinetoplastea</taxon>
        <taxon>Metakinetoplastina</taxon>
        <taxon>Trypanosomatida</taxon>
        <taxon>Trypanosomatidae</taxon>
        <taxon>Trypanosoma</taxon>
        <taxon>Schizotrypanum</taxon>
    </lineage>
</organism>
<evidence type="ECO:0000259" key="2">
    <source>
        <dbReference type="Pfam" id="PF22925"/>
    </source>
</evidence>
<gene>
    <name evidence="3" type="ORF">MOQ_009168</name>
</gene>
<dbReference type="AlphaFoldDB" id="K2MJ22"/>
<dbReference type="Proteomes" id="UP000007350">
    <property type="component" value="Unassembled WGS sequence"/>
</dbReference>
<name>K2MJ22_TRYCR</name>
<dbReference type="Pfam" id="PF22925">
    <property type="entry name" value="TS_C"/>
    <property type="match status" value="1"/>
</dbReference>
<dbReference type="InterPro" id="IPR013320">
    <property type="entry name" value="ConA-like_dom_sf"/>
</dbReference>
<protein>
    <submittedName>
        <fullName evidence="3">Trans-sialidase, putative</fullName>
    </submittedName>
</protein>
<accession>K2MJ22</accession>
<dbReference type="InterPro" id="IPR055239">
    <property type="entry name" value="TS_C"/>
</dbReference>
<comment type="caution">
    <text evidence="3">The sequence shown here is derived from an EMBL/GenBank/DDBJ whole genome shotgun (WGS) entry which is preliminary data.</text>
</comment>
<evidence type="ECO:0000256" key="1">
    <source>
        <dbReference type="SAM" id="MobiDB-lite"/>
    </source>
</evidence>
<feature type="region of interest" description="Disordered" evidence="1">
    <location>
        <begin position="120"/>
        <end position="144"/>
    </location>
</feature>
<feature type="domain" description="Trans-sialidase C-terminal" evidence="2">
    <location>
        <begin position="2"/>
        <end position="116"/>
    </location>
</feature>
<sequence>MVSIDGVPTKGGPIPVMGVRAGSKGENKLMELSYDKEKNWQVLCGDETLKLDSSTLGAEKTQHVVILVRNGTRGSAYVDGKRVGGDASCALGSTDLKEISHFYIGGDGRQDTETRRCVFDRDERPAVQPPVGCQGEWRHQRKRD</sequence>
<proteinExistence type="predicted"/>
<evidence type="ECO:0000313" key="3">
    <source>
        <dbReference type="EMBL" id="EKF27115.1"/>
    </source>
</evidence>